<accession>A0A1T4SZF9</accession>
<dbReference type="Gene3D" id="3.40.50.1110">
    <property type="entry name" value="SGNH hydrolase"/>
    <property type="match status" value="1"/>
</dbReference>
<feature type="domain" description="SGNH hydrolase-type esterase" evidence="2">
    <location>
        <begin position="55"/>
        <end position="215"/>
    </location>
</feature>
<evidence type="ECO:0000259" key="2">
    <source>
        <dbReference type="Pfam" id="PF13472"/>
    </source>
</evidence>
<dbReference type="PANTHER" id="PTHR30383:SF24">
    <property type="entry name" value="THIOESTERASE 1_PROTEASE 1_LYSOPHOSPHOLIPASE L1"/>
    <property type="match status" value="1"/>
</dbReference>
<dbReference type="STRING" id="225324.SAMN02745126_05359"/>
<reference evidence="4" key="1">
    <citation type="submission" date="2017-02" db="EMBL/GenBank/DDBJ databases">
        <authorList>
            <person name="Varghese N."/>
            <person name="Submissions S."/>
        </authorList>
    </citation>
    <scope>NUCLEOTIDE SEQUENCE [LARGE SCALE GENOMIC DNA]</scope>
    <source>
        <strain evidence="4">ATCC 27094</strain>
    </source>
</reference>
<proteinExistence type="predicted"/>
<name>A0A1T4SZF9_9HYPH</name>
<dbReference type="InterPro" id="IPR036514">
    <property type="entry name" value="SGNH_hydro_sf"/>
</dbReference>
<feature type="signal peptide" evidence="1">
    <location>
        <begin position="1"/>
        <end position="34"/>
    </location>
</feature>
<gene>
    <name evidence="3" type="ORF">SAMN02745126_05359</name>
</gene>
<evidence type="ECO:0000256" key="1">
    <source>
        <dbReference type="SAM" id="SignalP"/>
    </source>
</evidence>
<organism evidence="3 4">
    <name type="scientific">Enhydrobacter aerosaccus</name>
    <dbReference type="NCBI Taxonomy" id="225324"/>
    <lineage>
        <taxon>Bacteria</taxon>
        <taxon>Pseudomonadati</taxon>
        <taxon>Pseudomonadota</taxon>
        <taxon>Alphaproteobacteria</taxon>
        <taxon>Hyphomicrobiales</taxon>
        <taxon>Enhydrobacter</taxon>
    </lineage>
</organism>
<dbReference type="PANTHER" id="PTHR30383">
    <property type="entry name" value="THIOESTERASE 1/PROTEASE 1/LYSOPHOSPHOLIPASE L1"/>
    <property type="match status" value="1"/>
</dbReference>
<dbReference type="SUPFAM" id="SSF52266">
    <property type="entry name" value="SGNH hydrolase"/>
    <property type="match status" value="1"/>
</dbReference>
<evidence type="ECO:0000313" key="3">
    <source>
        <dbReference type="EMBL" id="SKA33557.1"/>
    </source>
</evidence>
<dbReference type="Pfam" id="PF13472">
    <property type="entry name" value="Lipase_GDSL_2"/>
    <property type="match status" value="1"/>
</dbReference>
<keyword evidence="1" id="KW-0732">Signal</keyword>
<protein>
    <submittedName>
        <fullName evidence="3">Acyl-CoA thioesterase-1</fullName>
    </submittedName>
</protein>
<feature type="chain" id="PRO_5012346055" evidence="1">
    <location>
        <begin position="35"/>
        <end position="242"/>
    </location>
</feature>
<dbReference type="GO" id="GO:0004622">
    <property type="term" value="F:phosphatidylcholine lysophospholipase activity"/>
    <property type="evidence" value="ECO:0007669"/>
    <property type="project" value="TreeGrafter"/>
</dbReference>
<sequence length="242" mass="25706">MRLGNGYGRFAAVVNSLLLLLFCLMPVCLMPAQAQTAGQTPGQNDKPAKSISLAVLGDSLAAGFGIKPEQSFPARLEAALKADGRTVTVLNDGVSGDTSAGGLDRVDWILGDKPDIVMVELGANDALRGIDPASTERNLSAIIEKLKAAGVTVWLAGMMAPRNFGPDYVTAFDGIYRRLADKYQVPLYPFLLEGVAQDPALNQADGLHPNPQGVAVIVRNILPFVTKNLDLYAASLHRPARP</sequence>
<evidence type="ECO:0000313" key="4">
    <source>
        <dbReference type="Proteomes" id="UP000190092"/>
    </source>
</evidence>
<dbReference type="InterPro" id="IPR013830">
    <property type="entry name" value="SGNH_hydro"/>
</dbReference>
<dbReference type="InterPro" id="IPR051532">
    <property type="entry name" value="Ester_Hydrolysis_Enzymes"/>
</dbReference>
<dbReference type="EMBL" id="FUWJ01000011">
    <property type="protein sequence ID" value="SKA33557.1"/>
    <property type="molecule type" value="Genomic_DNA"/>
</dbReference>
<dbReference type="AlphaFoldDB" id="A0A1T4SZF9"/>
<dbReference type="CDD" id="cd01822">
    <property type="entry name" value="Lysophospholipase_L1_like"/>
    <property type="match status" value="1"/>
</dbReference>
<dbReference type="Proteomes" id="UP000190092">
    <property type="component" value="Unassembled WGS sequence"/>
</dbReference>
<keyword evidence="4" id="KW-1185">Reference proteome</keyword>